<reference evidence="2" key="1">
    <citation type="submission" date="2021-07" db="EMBL/GenBank/DDBJ databases">
        <authorList>
            <person name="Catto M.A."/>
            <person name="Jacobson A."/>
            <person name="Kennedy G."/>
            <person name="Labadie P."/>
            <person name="Hunt B.G."/>
            <person name="Srinivasan R."/>
        </authorList>
    </citation>
    <scope>NUCLEOTIDE SEQUENCE</scope>
    <source>
        <strain evidence="2">PL_HMW_Pooled</strain>
        <tissue evidence="2">Head</tissue>
    </source>
</reference>
<name>A0AAE1HSK0_9NEOP</name>
<dbReference type="EMBL" id="JAHWGI010001270">
    <property type="protein sequence ID" value="KAK3926652.1"/>
    <property type="molecule type" value="Genomic_DNA"/>
</dbReference>
<keyword evidence="2" id="KW-0406">Ion transport</keyword>
<keyword evidence="3" id="KW-1185">Reference proteome</keyword>
<proteinExistence type="predicted"/>
<comment type="caution">
    <text evidence="2">The sequence shown here is derived from an EMBL/GenBank/DDBJ whole genome shotgun (WGS) entry which is preliminary data.</text>
</comment>
<reference evidence="2" key="2">
    <citation type="journal article" date="2023" name="BMC Genomics">
        <title>Pest status, molecular evolution, and epigenetic factors derived from the genome assembly of Frankliniella fusca, a thysanopteran phytovirus vector.</title>
        <authorList>
            <person name="Catto M.A."/>
            <person name="Labadie P.E."/>
            <person name="Jacobson A.L."/>
            <person name="Kennedy G.G."/>
            <person name="Srinivasan R."/>
            <person name="Hunt B.G."/>
        </authorList>
    </citation>
    <scope>NUCLEOTIDE SEQUENCE</scope>
    <source>
        <strain evidence="2">PL_HMW_Pooled</strain>
    </source>
</reference>
<sequence length="360" mass="39231">MTPQVQQELHVRISTMLRNTQANATRASTPRRSPPGIMRGGRPGDPSSYGREPVRSPGEPIFSLPVRRTALGEIAHYSGRAPSSHAGIQSAARAASRLFRAHLNARTPPALRRATVVRNVLLPSPPLIQAAPVVTIQGSPDLQRRSQPSPGCSQQPEPTHVSQATPPPGFGFIPESPSERPPNRFQDKWIGKLSSCTTFADFEGVVRDLTKQLQPPPKPRRAGAPSRGREGQAQRSPAEEAKRIQLLYKKNRKKAMREIRQENSPICDLPPEEVANHFEAVFKETLTSLEPPPACAVLPPTLQQDRGLVSPISRDTIKARLARCSDTAPGSDAISYSTLKSKDPGGHILHSVFNSCLAFN</sequence>
<gene>
    <name evidence="2" type="ORF">KUF71_014988</name>
</gene>
<dbReference type="Proteomes" id="UP001219518">
    <property type="component" value="Unassembled WGS sequence"/>
</dbReference>
<keyword evidence="2" id="KW-0407">Ion channel</keyword>
<accession>A0AAE1HSK0</accession>
<feature type="compositionally biased region" description="Basic and acidic residues" evidence="1">
    <location>
        <begin position="227"/>
        <end position="240"/>
    </location>
</feature>
<evidence type="ECO:0000313" key="3">
    <source>
        <dbReference type="Proteomes" id="UP001219518"/>
    </source>
</evidence>
<feature type="compositionally biased region" description="Polar residues" evidence="1">
    <location>
        <begin position="140"/>
        <end position="164"/>
    </location>
</feature>
<feature type="compositionally biased region" description="Basic and acidic residues" evidence="1">
    <location>
        <begin position="177"/>
        <end position="186"/>
    </location>
</feature>
<organism evidence="2 3">
    <name type="scientific">Frankliniella fusca</name>
    <dbReference type="NCBI Taxonomy" id="407009"/>
    <lineage>
        <taxon>Eukaryota</taxon>
        <taxon>Metazoa</taxon>
        <taxon>Ecdysozoa</taxon>
        <taxon>Arthropoda</taxon>
        <taxon>Hexapoda</taxon>
        <taxon>Insecta</taxon>
        <taxon>Pterygota</taxon>
        <taxon>Neoptera</taxon>
        <taxon>Paraneoptera</taxon>
        <taxon>Thysanoptera</taxon>
        <taxon>Terebrantia</taxon>
        <taxon>Thripoidea</taxon>
        <taxon>Thripidae</taxon>
        <taxon>Frankliniella</taxon>
    </lineage>
</organism>
<dbReference type="AlphaFoldDB" id="A0AAE1HSK0"/>
<feature type="compositionally biased region" description="Polar residues" evidence="1">
    <location>
        <begin position="17"/>
        <end position="31"/>
    </location>
</feature>
<protein>
    <submittedName>
        <fullName evidence="2">Sodium channel protein type 11 subunit alpha</fullName>
    </submittedName>
</protein>
<evidence type="ECO:0000313" key="2">
    <source>
        <dbReference type="EMBL" id="KAK3926652.1"/>
    </source>
</evidence>
<evidence type="ECO:0000256" key="1">
    <source>
        <dbReference type="SAM" id="MobiDB-lite"/>
    </source>
</evidence>
<dbReference type="GO" id="GO:0034220">
    <property type="term" value="P:monoatomic ion transmembrane transport"/>
    <property type="evidence" value="ECO:0007669"/>
    <property type="project" value="UniProtKB-KW"/>
</dbReference>
<feature type="region of interest" description="Disordered" evidence="1">
    <location>
        <begin position="208"/>
        <end position="240"/>
    </location>
</feature>
<feature type="region of interest" description="Disordered" evidence="1">
    <location>
        <begin position="140"/>
        <end position="186"/>
    </location>
</feature>
<keyword evidence="2" id="KW-0813">Transport</keyword>
<feature type="region of interest" description="Disordered" evidence="1">
    <location>
        <begin position="17"/>
        <end position="60"/>
    </location>
</feature>